<name>A0A3P8WAT3_CYNSE</name>
<organism evidence="3 4">
    <name type="scientific">Cynoglossus semilaevis</name>
    <name type="common">Tongue sole</name>
    <dbReference type="NCBI Taxonomy" id="244447"/>
    <lineage>
        <taxon>Eukaryota</taxon>
        <taxon>Metazoa</taxon>
        <taxon>Chordata</taxon>
        <taxon>Craniata</taxon>
        <taxon>Vertebrata</taxon>
        <taxon>Euteleostomi</taxon>
        <taxon>Actinopterygii</taxon>
        <taxon>Neopterygii</taxon>
        <taxon>Teleostei</taxon>
        <taxon>Neoteleostei</taxon>
        <taxon>Acanthomorphata</taxon>
        <taxon>Carangaria</taxon>
        <taxon>Pleuronectiformes</taxon>
        <taxon>Pleuronectoidei</taxon>
        <taxon>Cynoglossidae</taxon>
        <taxon>Cynoglossinae</taxon>
        <taxon>Cynoglossus</taxon>
    </lineage>
</organism>
<dbReference type="GeneTree" id="ENSGT01140000282547"/>
<comment type="similarity">
    <text evidence="1">Belongs to the 14-3-3 family.</text>
</comment>
<reference evidence="3" key="3">
    <citation type="submission" date="2025-09" db="UniProtKB">
        <authorList>
            <consortium name="Ensembl"/>
        </authorList>
    </citation>
    <scope>IDENTIFICATION</scope>
</reference>
<dbReference type="SUPFAM" id="SSF48445">
    <property type="entry name" value="14-3-3 protein"/>
    <property type="match status" value="1"/>
</dbReference>
<evidence type="ECO:0000313" key="3">
    <source>
        <dbReference type="Ensembl" id="ENSCSEP00000024583.1"/>
    </source>
</evidence>
<accession>A0A3P8WAT3</accession>
<dbReference type="InterPro" id="IPR023410">
    <property type="entry name" value="14-3-3_domain"/>
</dbReference>
<feature type="domain" description="14-3-3" evidence="2">
    <location>
        <begin position="4"/>
        <end position="241"/>
    </location>
</feature>
<dbReference type="PIRSF" id="PIRSF000868">
    <property type="entry name" value="14-3-3"/>
    <property type="match status" value="1"/>
</dbReference>
<dbReference type="Pfam" id="PF00244">
    <property type="entry name" value="14-3-3"/>
    <property type="match status" value="1"/>
</dbReference>
<reference evidence="3" key="2">
    <citation type="submission" date="2025-08" db="UniProtKB">
        <authorList>
            <consortium name="Ensembl"/>
        </authorList>
    </citation>
    <scope>IDENTIFICATION</scope>
</reference>
<dbReference type="Gene3D" id="1.20.190.20">
    <property type="entry name" value="14-3-3 domain"/>
    <property type="match status" value="1"/>
</dbReference>
<evidence type="ECO:0000259" key="2">
    <source>
        <dbReference type="SMART" id="SM00101"/>
    </source>
</evidence>
<evidence type="ECO:0000256" key="1">
    <source>
        <dbReference type="ARBA" id="ARBA00006141"/>
    </source>
</evidence>
<sequence>MDDKNYFLCKAKVYEQTERWDDMAESMVKVAEFKHGLTTEERDLFSVAFKNSIGPKRSALKIISGIGDKTDTPEKLDIIQELKDKVAQEVRDICNNVQNEIDTNIIPVDVTLSIPLLRKGDYYQYLVEVTTDDISKKQAMEKCQKQYQVAFDIALDNLSPIHPLRLALALNVSLFYYEILNLPERACGLAETAFNAAIAEVDDKREDYCKDSTAIMQQLRDNLTLWGIVQVCVVKGGDIMA</sequence>
<reference evidence="3 4" key="1">
    <citation type="journal article" date="2014" name="Nat. Genet.">
        <title>Whole-genome sequence of a flatfish provides insights into ZW sex chromosome evolution and adaptation to a benthic lifestyle.</title>
        <authorList>
            <person name="Chen S."/>
            <person name="Zhang G."/>
            <person name="Shao C."/>
            <person name="Huang Q."/>
            <person name="Liu G."/>
            <person name="Zhang P."/>
            <person name="Song W."/>
            <person name="An N."/>
            <person name="Chalopin D."/>
            <person name="Volff J.N."/>
            <person name="Hong Y."/>
            <person name="Li Q."/>
            <person name="Sha Z."/>
            <person name="Zhou H."/>
            <person name="Xie M."/>
            <person name="Yu Q."/>
            <person name="Liu Y."/>
            <person name="Xiang H."/>
            <person name="Wang N."/>
            <person name="Wu K."/>
            <person name="Yang C."/>
            <person name="Zhou Q."/>
            <person name="Liao X."/>
            <person name="Yang L."/>
            <person name="Hu Q."/>
            <person name="Zhang J."/>
            <person name="Meng L."/>
            <person name="Jin L."/>
            <person name="Tian Y."/>
            <person name="Lian J."/>
            <person name="Yang J."/>
            <person name="Miao G."/>
            <person name="Liu S."/>
            <person name="Liang Z."/>
            <person name="Yan F."/>
            <person name="Li Y."/>
            <person name="Sun B."/>
            <person name="Zhang H."/>
            <person name="Zhang J."/>
            <person name="Zhu Y."/>
            <person name="Du M."/>
            <person name="Zhao Y."/>
            <person name="Schartl M."/>
            <person name="Tang Q."/>
            <person name="Wang J."/>
        </authorList>
    </citation>
    <scope>NUCLEOTIDE SEQUENCE</scope>
</reference>
<dbReference type="Ensembl" id="ENSCSET00000024914.1">
    <property type="protein sequence ID" value="ENSCSEP00000024583.1"/>
    <property type="gene ID" value="ENSCSEG00000015677.1"/>
</dbReference>
<protein>
    <recommendedName>
        <fullName evidence="2">14-3-3 domain-containing protein</fullName>
    </recommendedName>
</protein>
<dbReference type="SMART" id="SM00101">
    <property type="entry name" value="14_3_3"/>
    <property type="match status" value="1"/>
</dbReference>
<dbReference type="InterPro" id="IPR036815">
    <property type="entry name" value="14-3-3_dom_sf"/>
</dbReference>
<dbReference type="InterPro" id="IPR000308">
    <property type="entry name" value="14-3-3"/>
</dbReference>
<dbReference type="PANTHER" id="PTHR18860">
    <property type="entry name" value="14-3-3 PROTEIN"/>
    <property type="match status" value="1"/>
</dbReference>
<keyword evidence="4" id="KW-1185">Reference proteome</keyword>
<dbReference type="Proteomes" id="UP000265120">
    <property type="component" value="Chromosome 19"/>
</dbReference>
<proteinExistence type="inferred from homology"/>
<evidence type="ECO:0000313" key="4">
    <source>
        <dbReference type="Proteomes" id="UP000265120"/>
    </source>
</evidence>
<dbReference type="AlphaFoldDB" id="A0A3P8WAT3"/>
<dbReference type="PRINTS" id="PR00305">
    <property type="entry name" value="1433ZETA"/>
</dbReference>